<dbReference type="Gene3D" id="3.40.630.30">
    <property type="match status" value="1"/>
</dbReference>
<reference evidence="1" key="1">
    <citation type="submission" date="2019-10" db="EMBL/GenBank/DDBJ databases">
        <authorList>
            <person name="Nor Muhammad N."/>
        </authorList>
    </citation>
    <scope>NUCLEOTIDE SEQUENCE</scope>
</reference>
<dbReference type="AlphaFoldDB" id="A0A5K1K6V1"/>
<proteinExistence type="predicted"/>
<name>A0A5K1K6V1_9APHY</name>
<protein>
    <submittedName>
        <fullName evidence="1">Multicopper oxidase</fullName>
    </submittedName>
</protein>
<dbReference type="EMBL" id="LR729680">
    <property type="protein sequence ID" value="VWP01810.1"/>
    <property type="molecule type" value="Genomic_DNA"/>
</dbReference>
<evidence type="ECO:0000313" key="1">
    <source>
        <dbReference type="EMBL" id="VWP01810.1"/>
    </source>
</evidence>
<accession>A0A5K1K6V1</accession>
<dbReference type="InterPro" id="IPR016181">
    <property type="entry name" value="Acyl_CoA_acyltransferase"/>
</dbReference>
<organism evidence="1">
    <name type="scientific">Ganoderma boninense</name>
    <dbReference type="NCBI Taxonomy" id="34458"/>
    <lineage>
        <taxon>Eukaryota</taxon>
        <taxon>Fungi</taxon>
        <taxon>Dikarya</taxon>
        <taxon>Basidiomycota</taxon>
        <taxon>Agaricomycotina</taxon>
        <taxon>Agaricomycetes</taxon>
        <taxon>Polyporales</taxon>
        <taxon>Polyporaceae</taxon>
        <taxon>Ganoderma</taxon>
    </lineage>
</organism>
<gene>
    <name evidence="1" type="primary">E3QRA4</name>
</gene>
<dbReference type="SUPFAM" id="SSF55729">
    <property type="entry name" value="Acyl-CoA N-acyltransferases (Nat)"/>
    <property type="match status" value="1"/>
</dbReference>
<sequence>MADGETDLTLHTIHSPDDPQLADILALSNRIFSADSTTKHSSLSYWQNQLTHPVSRILYLAPASAPARPIGFIFVIPRIADPPLKSGATDSVHVWLAGVLPEWRKAGCLTRMIQELESIDQLTICTYPSRFPNMWRWLSSRDWTQERDFEDGKVLFSRVR</sequence>